<proteinExistence type="inferred from homology"/>
<reference evidence="9 10" key="1">
    <citation type="submission" date="2018-05" db="EMBL/GenBank/DDBJ databases">
        <title>Chitinophaga sp. nov., isolated from rhizosphere soil of Alhagi.</title>
        <authorList>
            <person name="Liu Y."/>
        </authorList>
    </citation>
    <scope>NUCLEOTIDE SEQUENCE [LARGE SCALE GENOMIC DNA]</scope>
    <source>
        <strain evidence="9 10">T22</strain>
    </source>
</reference>
<feature type="signal peptide" evidence="6">
    <location>
        <begin position="1"/>
        <end position="21"/>
    </location>
</feature>
<dbReference type="CDD" id="cd08977">
    <property type="entry name" value="SusD"/>
    <property type="match status" value="1"/>
</dbReference>
<keyword evidence="10" id="KW-1185">Reference proteome</keyword>
<protein>
    <submittedName>
        <fullName evidence="9">RagB/SusD family nutrient uptake outer membrane protein</fullName>
    </submittedName>
</protein>
<feature type="domain" description="RagB/SusD" evidence="7">
    <location>
        <begin position="328"/>
        <end position="458"/>
    </location>
</feature>
<dbReference type="PROSITE" id="PS51257">
    <property type="entry name" value="PROKAR_LIPOPROTEIN"/>
    <property type="match status" value="1"/>
</dbReference>
<feature type="domain" description="SusD-like N-terminal" evidence="8">
    <location>
        <begin position="23"/>
        <end position="218"/>
    </location>
</feature>
<evidence type="ECO:0000256" key="4">
    <source>
        <dbReference type="ARBA" id="ARBA00023136"/>
    </source>
</evidence>
<dbReference type="InterPro" id="IPR012944">
    <property type="entry name" value="SusD_RagB_dom"/>
</dbReference>
<dbReference type="RefSeq" id="WP_119077950.1">
    <property type="nucleotide sequence ID" value="NZ_CP029600.1"/>
</dbReference>
<dbReference type="SUPFAM" id="SSF48452">
    <property type="entry name" value="TPR-like"/>
    <property type="match status" value="1"/>
</dbReference>
<dbReference type="Pfam" id="PF14322">
    <property type="entry name" value="SusD-like_3"/>
    <property type="match status" value="1"/>
</dbReference>
<evidence type="ECO:0000256" key="6">
    <source>
        <dbReference type="SAM" id="SignalP"/>
    </source>
</evidence>
<dbReference type="EMBL" id="CP029600">
    <property type="protein sequence ID" value="AWO01742.1"/>
    <property type="molecule type" value="Genomic_DNA"/>
</dbReference>
<dbReference type="InterPro" id="IPR011990">
    <property type="entry name" value="TPR-like_helical_dom_sf"/>
</dbReference>
<dbReference type="Gene3D" id="1.25.40.390">
    <property type="match status" value="1"/>
</dbReference>
<name>A0ABM6WCW5_9BACT</name>
<evidence type="ECO:0000256" key="2">
    <source>
        <dbReference type="ARBA" id="ARBA00006275"/>
    </source>
</evidence>
<gene>
    <name evidence="9" type="ORF">DLD77_08540</name>
</gene>
<comment type="subcellular location">
    <subcellularLocation>
        <location evidence="1">Cell outer membrane</location>
    </subcellularLocation>
</comment>
<dbReference type="Proteomes" id="UP000246099">
    <property type="component" value="Chromosome"/>
</dbReference>
<organism evidence="9 10">
    <name type="scientific">Chitinophaga alhagiae</name>
    <dbReference type="NCBI Taxonomy" id="2203219"/>
    <lineage>
        <taxon>Bacteria</taxon>
        <taxon>Pseudomonadati</taxon>
        <taxon>Bacteroidota</taxon>
        <taxon>Chitinophagia</taxon>
        <taxon>Chitinophagales</taxon>
        <taxon>Chitinophagaceae</taxon>
        <taxon>Chitinophaga</taxon>
    </lineage>
</organism>
<evidence type="ECO:0000259" key="8">
    <source>
        <dbReference type="Pfam" id="PF14322"/>
    </source>
</evidence>
<dbReference type="InterPro" id="IPR033985">
    <property type="entry name" value="SusD-like_N"/>
</dbReference>
<evidence type="ECO:0000256" key="1">
    <source>
        <dbReference type="ARBA" id="ARBA00004442"/>
    </source>
</evidence>
<comment type="similarity">
    <text evidence="2">Belongs to the SusD family.</text>
</comment>
<dbReference type="Pfam" id="PF07980">
    <property type="entry name" value="SusD_RagB"/>
    <property type="match status" value="1"/>
</dbReference>
<accession>A0ABM6WCW5</accession>
<keyword evidence="3 6" id="KW-0732">Signal</keyword>
<keyword evidence="4" id="KW-0472">Membrane</keyword>
<evidence type="ECO:0000256" key="3">
    <source>
        <dbReference type="ARBA" id="ARBA00022729"/>
    </source>
</evidence>
<feature type="chain" id="PRO_5046687812" evidence="6">
    <location>
        <begin position="22"/>
        <end position="459"/>
    </location>
</feature>
<evidence type="ECO:0000313" key="10">
    <source>
        <dbReference type="Proteomes" id="UP000246099"/>
    </source>
</evidence>
<evidence type="ECO:0000256" key="5">
    <source>
        <dbReference type="ARBA" id="ARBA00023237"/>
    </source>
</evidence>
<evidence type="ECO:0000313" key="9">
    <source>
        <dbReference type="EMBL" id="AWO01742.1"/>
    </source>
</evidence>
<keyword evidence="5" id="KW-0998">Cell outer membrane</keyword>
<sequence>MRSFHKYCALLLCLLATSCLGELDVKPTENVDQSVVFQTADDLEAGVLGVYAGLGTASITISSLMADENMLPVENNTNKGVQVFSWKQEPVIADIGQAWQNFYMVLDRANRILGKIDNVAVALQDEERRDRLKGELLAIRAYCHFELLRHYAVDYDPASPGIPVMTSSVNGKPARVPVSKVFEQIDADLVAARGLIPGTFTTNTHATALAVVAMQARSALWQERWEQAITHASTVINAMPLSTPAQFADIWLDKSSAEVIWKLKREAQDAKLGDFYREGTRIMYAPAFKLMNAMNASTDVRFSAWFKDLGAGRWAVNKYVGGQPALVNLADVKLLRVAEMYLIRAEAHAATGIVGLVPGTADLNALRAQRISGYTAATFASPQALAAAVMEERYKELAFEGHRYFDLRRKKAAISRIPEDVVQAPSALTSTPADRGYYMPIPLRELQANENMKQHPKYE</sequence>
<evidence type="ECO:0000259" key="7">
    <source>
        <dbReference type="Pfam" id="PF07980"/>
    </source>
</evidence>